<name>A0ABV6KVQ9_9BACI</name>
<dbReference type="RefSeq" id="WP_340906773.1">
    <property type="nucleotide sequence ID" value="NZ_JBHLUU010000121.1"/>
</dbReference>
<organism evidence="1 2">
    <name type="scientific">Robertmurraya beringensis</name>
    <dbReference type="NCBI Taxonomy" id="641660"/>
    <lineage>
        <taxon>Bacteria</taxon>
        <taxon>Bacillati</taxon>
        <taxon>Bacillota</taxon>
        <taxon>Bacilli</taxon>
        <taxon>Bacillales</taxon>
        <taxon>Bacillaceae</taxon>
        <taxon>Robertmurraya</taxon>
    </lineage>
</organism>
<protein>
    <submittedName>
        <fullName evidence="1">Uncharacterized protein</fullName>
    </submittedName>
</protein>
<sequence length="51" mass="5871">MRYFLIYLAKLISFVSIDSRYNGRLIKKITAVTSPLRTEMELTAVWFGVGT</sequence>
<gene>
    <name evidence="1" type="ORF">ACFFHF_19645</name>
</gene>
<evidence type="ECO:0000313" key="2">
    <source>
        <dbReference type="Proteomes" id="UP001589738"/>
    </source>
</evidence>
<keyword evidence="2" id="KW-1185">Reference proteome</keyword>
<accession>A0ABV6KVQ9</accession>
<dbReference type="Proteomes" id="UP001589738">
    <property type="component" value="Unassembled WGS sequence"/>
</dbReference>
<evidence type="ECO:0000313" key="1">
    <source>
        <dbReference type="EMBL" id="MFC0477414.1"/>
    </source>
</evidence>
<comment type="caution">
    <text evidence="1">The sequence shown here is derived from an EMBL/GenBank/DDBJ whole genome shotgun (WGS) entry which is preliminary data.</text>
</comment>
<reference evidence="1 2" key="1">
    <citation type="submission" date="2024-09" db="EMBL/GenBank/DDBJ databases">
        <authorList>
            <person name="Sun Q."/>
            <person name="Mori K."/>
        </authorList>
    </citation>
    <scope>NUCLEOTIDE SEQUENCE [LARGE SCALE GENOMIC DNA]</scope>
    <source>
        <strain evidence="1 2">CGMCC 1.9126</strain>
    </source>
</reference>
<dbReference type="EMBL" id="JBHLUU010000121">
    <property type="protein sequence ID" value="MFC0477414.1"/>
    <property type="molecule type" value="Genomic_DNA"/>
</dbReference>
<proteinExistence type="predicted"/>